<dbReference type="EMBL" id="PZQS01000006">
    <property type="protein sequence ID" value="PVD28388.1"/>
    <property type="molecule type" value="Genomic_DNA"/>
</dbReference>
<evidence type="ECO:0000256" key="5">
    <source>
        <dbReference type="SAM" id="MobiDB-lite"/>
    </source>
</evidence>
<evidence type="ECO:0000256" key="1">
    <source>
        <dbReference type="ARBA" id="ARBA00004141"/>
    </source>
</evidence>
<keyword evidence="4" id="KW-0472">Membrane</keyword>
<keyword evidence="3" id="KW-1133">Transmembrane helix</keyword>
<dbReference type="GO" id="GO:0007507">
    <property type="term" value="P:heart development"/>
    <property type="evidence" value="ECO:0007669"/>
    <property type="project" value="TreeGrafter"/>
</dbReference>
<dbReference type="AlphaFoldDB" id="A0A2T7P4Q4"/>
<reference evidence="7 8" key="1">
    <citation type="submission" date="2018-04" db="EMBL/GenBank/DDBJ databases">
        <title>The genome of golden apple snail Pomacea canaliculata provides insight into stress tolerance and invasive adaptation.</title>
        <authorList>
            <person name="Liu C."/>
            <person name="Liu B."/>
            <person name="Ren Y."/>
            <person name="Zhang Y."/>
            <person name="Wang H."/>
            <person name="Li S."/>
            <person name="Jiang F."/>
            <person name="Yin L."/>
            <person name="Zhang G."/>
            <person name="Qian W."/>
            <person name="Fan W."/>
        </authorList>
    </citation>
    <scope>NUCLEOTIDE SEQUENCE [LARGE SCALE GENOMIC DNA]</scope>
    <source>
        <strain evidence="7">SZHN2017</strain>
        <tissue evidence="7">Muscle</tissue>
    </source>
</reference>
<dbReference type="GO" id="GO:0042383">
    <property type="term" value="C:sarcolemma"/>
    <property type="evidence" value="ECO:0007669"/>
    <property type="project" value="TreeGrafter"/>
</dbReference>
<feature type="domain" description="POPDC1-3" evidence="6">
    <location>
        <begin position="234"/>
        <end position="427"/>
    </location>
</feature>
<evidence type="ECO:0000256" key="2">
    <source>
        <dbReference type="ARBA" id="ARBA00022692"/>
    </source>
</evidence>
<dbReference type="InterPro" id="IPR055272">
    <property type="entry name" value="POPDC1-3_dom"/>
</dbReference>
<organism evidence="7 8">
    <name type="scientific">Pomacea canaliculata</name>
    <name type="common">Golden apple snail</name>
    <dbReference type="NCBI Taxonomy" id="400727"/>
    <lineage>
        <taxon>Eukaryota</taxon>
        <taxon>Metazoa</taxon>
        <taxon>Spiralia</taxon>
        <taxon>Lophotrochozoa</taxon>
        <taxon>Mollusca</taxon>
        <taxon>Gastropoda</taxon>
        <taxon>Caenogastropoda</taxon>
        <taxon>Architaenioglossa</taxon>
        <taxon>Ampullarioidea</taxon>
        <taxon>Ampullariidae</taxon>
        <taxon>Pomacea</taxon>
    </lineage>
</organism>
<feature type="region of interest" description="Disordered" evidence="5">
    <location>
        <begin position="1"/>
        <end position="20"/>
    </location>
</feature>
<dbReference type="GO" id="GO:0030552">
    <property type="term" value="F:cAMP binding"/>
    <property type="evidence" value="ECO:0007669"/>
    <property type="project" value="TreeGrafter"/>
</dbReference>
<gene>
    <name evidence="7" type="ORF">C0Q70_10975</name>
</gene>
<accession>A0A2T7P4Q4</accession>
<evidence type="ECO:0000259" key="6">
    <source>
        <dbReference type="Pfam" id="PF04831"/>
    </source>
</evidence>
<dbReference type="GO" id="GO:0042391">
    <property type="term" value="P:regulation of membrane potential"/>
    <property type="evidence" value="ECO:0007669"/>
    <property type="project" value="TreeGrafter"/>
</dbReference>
<dbReference type="OrthoDB" id="425611at2759"/>
<evidence type="ECO:0000313" key="7">
    <source>
        <dbReference type="EMBL" id="PVD28388.1"/>
    </source>
</evidence>
<dbReference type="PANTHER" id="PTHR12101">
    <property type="entry name" value="POPEYE DOMAIN CONTAINING PROTEIN"/>
    <property type="match status" value="1"/>
</dbReference>
<sequence length="535" mass="58650">MGRVGEVLNGGRGSGRGGGRWDAGSVDNVYSCARGSRHNSWRPERRHGESPFVNQPSPTTPAGRGHSYSPLTSAAGQQIACIGINIIALATRVSIFQYLGQNDSGASFWDLSFSGINTSNMGVTQQLRPLCKPSRLGGWGIKSKLPSPKALKELLPPSSNLWKTTLLVSNPEKSKAEAKSYGETNVARPHRAVNGRVNAELKDGTFGSIRQSTKTVQAKTIKLKLKTSYTGVCVMLRRYLLMSIWSWVILCAPDFFSWNFAFLLLNGVQTMSLIYSIRPVRFCQELEDVYVHLFQPLRVPRSLYKRLVGAEYCTLMTLNEGEFYATQSITKTDKLGLLISGSMNAYSNRTLLHTIKAKQFIDSPEFESSNSGEEKFQVSIVAGGVCRYIFWPRQSLEYLLVQEPYLANVLNIVLGRDITNKLYALNERFISQNGGLVGVPNPSTDEVPDEAATTAAMVGTVIGDATVDEDSDDYDGDHDANASLPSQPAIVFVSPAAVACVFLMLKVGGEGLTHDDRPRKRCTDAWRPTVTPGDC</sequence>
<evidence type="ECO:0000256" key="4">
    <source>
        <dbReference type="ARBA" id="ARBA00023136"/>
    </source>
</evidence>
<evidence type="ECO:0000256" key="3">
    <source>
        <dbReference type="ARBA" id="ARBA00022989"/>
    </source>
</evidence>
<comment type="subcellular location">
    <subcellularLocation>
        <location evidence="1">Membrane</location>
        <topology evidence="1">Multi-pass membrane protein</topology>
    </subcellularLocation>
</comment>
<comment type="caution">
    <text evidence="7">The sequence shown here is derived from an EMBL/GenBank/DDBJ whole genome shotgun (WGS) entry which is preliminary data.</text>
</comment>
<protein>
    <recommendedName>
        <fullName evidence="6">POPDC1-3 domain-containing protein</fullName>
    </recommendedName>
</protein>
<dbReference type="Pfam" id="PF04831">
    <property type="entry name" value="POPDC1-3"/>
    <property type="match status" value="1"/>
</dbReference>
<dbReference type="GO" id="GO:0051146">
    <property type="term" value="P:striated muscle cell differentiation"/>
    <property type="evidence" value="ECO:0007669"/>
    <property type="project" value="TreeGrafter"/>
</dbReference>
<keyword evidence="8" id="KW-1185">Reference proteome</keyword>
<feature type="compositionally biased region" description="Gly residues" evidence="5">
    <location>
        <begin position="8"/>
        <end position="20"/>
    </location>
</feature>
<proteinExistence type="predicted"/>
<feature type="region of interest" description="Disordered" evidence="5">
    <location>
        <begin position="36"/>
        <end position="69"/>
    </location>
</feature>
<evidence type="ECO:0000313" key="8">
    <source>
        <dbReference type="Proteomes" id="UP000245119"/>
    </source>
</evidence>
<dbReference type="PANTHER" id="PTHR12101:SF30">
    <property type="entry name" value="POPEYE DOMAIN-CONTAINING PROTEIN 3-LIKE PROTEIN"/>
    <property type="match status" value="1"/>
</dbReference>
<dbReference type="STRING" id="400727.A0A2T7P4Q4"/>
<dbReference type="InterPro" id="IPR006916">
    <property type="entry name" value="POPDC1-3"/>
</dbReference>
<dbReference type="Proteomes" id="UP000245119">
    <property type="component" value="Linkage Group LG6"/>
</dbReference>
<name>A0A2T7P4Q4_POMCA</name>
<keyword evidence="2" id="KW-0812">Transmembrane</keyword>